<evidence type="ECO:0000313" key="1">
    <source>
        <dbReference type="EMBL" id="CAB5022962.1"/>
    </source>
</evidence>
<gene>
    <name evidence="1" type="ORF">UFOPK4150_00359</name>
</gene>
<sequence>MVDRRFAHGDERTAYLGGTGALDSSELTRGSGSLARGRCGMVASRSSFVRLLVITGVRSVHLPSTLWDLWLDLSKELPA</sequence>
<name>A0A6J7R444_9ZZZZ</name>
<accession>A0A6J7R444</accession>
<reference evidence="1" key="1">
    <citation type="submission" date="2020-05" db="EMBL/GenBank/DDBJ databases">
        <authorList>
            <person name="Chiriac C."/>
            <person name="Salcher M."/>
            <person name="Ghai R."/>
            <person name="Kavagutti S V."/>
        </authorList>
    </citation>
    <scope>NUCLEOTIDE SEQUENCE</scope>
</reference>
<dbReference type="AlphaFoldDB" id="A0A6J7R444"/>
<organism evidence="1">
    <name type="scientific">freshwater metagenome</name>
    <dbReference type="NCBI Taxonomy" id="449393"/>
    <lineage>
        <taxon>unclassified sequences</taxon>
        <taxon>metagenomes</taxon>
        <taxon>ecological metagenomes</taxon>
    </lineage>
</organism>
<dbReference type="EMBL" id="CAFBPU010000005">
    <property type="protein sequence ID" value="CAB5022962.1"/>
    <property type="molecule type" value="Genomic_DNA"/>
</dbReference>
<proteinExistence type="predicted"/>
<protein>
    <submittedName>
        <fullName evidence="1">Unannotated protein</fullName>
    </submittedName>
</protein>